<sequence length="58" mass="6809">MAIVIKNRLNQPLVINVPQEPAIYLFDKEKKTITNDQYNAPEMQRYIELDYILVLSLS</sequence>
<dbReference type="Proteomes" id="UP000006298">
    <property type="component" value="Segment"/>
</dbReference>
<dbReference type="EMBL" id="JN712910">
    <property type="protein sequence ID" value="AEZ50541.1"/>
    <property type="molecule type" value="Genomic_DNA"/>
</dbReference>
<reference evidence="1 2" key="1">
    <citation type="submission" date="2011-09" db="EMBL/GenBank/DDBJ databases">
        <title>Complete Genome Sequence of Bacillus cereus Bacteriophage BCD7.</title>
        <authorList>
            <person name="Lee J.-H."/>
            <person name="Shin H."/>
            <person name="Son B."/>
            <person name="Ryu S."/>
        </authorList>
    </citation>
    <scope>NUCLEOTIDE SEQUENCE [LARGE SCALE GENOMIC DNA]</scope>
</reference>
<dbReference type="GeneID" id="14011613"/>
<dbReference type="RefSeq" id="YP_007005945.1">
    <property type="nucleotide sequence ID" value="NC_019515.1"/>
</dbReference>
<keyword evidence="2" id="KW-1185">Reference proteome</keyword>
<dbReference type="KEGG" id="vg:14011613"/>
<gene>
    <name evidence="1" type="ORF">BCD7_0094</name>
</gene>
<name>J9PUM2_9CAUD</name>
<organism evidence="1 2">
    <name type="scientific">Bacillus phage BCD7</name>
    <dbReference type="NCBI Taxonomy" id="1136534"/>
    <lineage>
        <taxon>Viruses</taxon>
        <taxon>Duplodnaviria</taxon>
        <taxon>Heunggongvirae</taxon>
        <taxon>Uroviricota</taxon>
        <taxon>Caudoviricetes</taxon>
        <taxon>Becedseptimavirus</taxon>
        <taxon>Becedseptimavirus BCD7</taxon>
    </lineage>
</organism>
<evidence type="ECO:0000313" key="1">
    <source>
        <dbReference type="EMBL" id="AEZ50541.1"/>
    </source>
</evidence>
<protein>
    <submittedName>
        <fullName evidence="1">Uncharacterized protein</fullName>
    </submittedName>
</protein>
<evidence type="ECO:0000313" key="2">
    <source>
        <dbReference type="Proteomes" id="UP000006298"/>
    </source>
</evidence>
<proteinExistence type="predicted"/>
<accession>J9PUM2</accession>